<dbReference type="EMBL" id="CP000492">
    <property type="protein sequence ID" value="ABL65078.1"/>
    <property type="molecule type" value="Genomic_DNA"/>
</dbReference>
<organism evidence="7 8">
    <name type="scientific">Chlorobium phaeobacteroides (strain DSM 266 / SMG 266 / 2430)</name>
    <dbReference type="NCBI Taxonomy" id="290317"/>
    <lineage>
        <taxon>Bacteria</taxon>
        <taxon>Pseudomonadati</taxon>
        <taxon>Chlorobiota</taxon>
        <taxon>Chlorobiia</taxon>
        <taxon>Chlorobiales</taxon>
        <taxon>Chlorobiaceae</taxon>
        <taxon>Chlorobium/Pelodictyon group</taxon>
        <taxon>Chlorobium</taxon>
    </lineage>
</organism>
<dbReference type="InterPro" id="IPR001126">
    <property type="entry name" value="UmuC"/>
</dbReference>
<dbReference type="Pfam" id="PF11799">
    <property type="entry name" value="IMS_C"/>
    <property type="match status" value="1"/>
</dbReference>
<keyword evidence="7" id="KW-0548">Nucleotidyltransferase</keyword>
<dbReference type="Gene3D" id="3.30.70.270">
    <property type="match status" value="1"/>
</dbReference>
<dbReference type="InterPro" id="IPR043502">
    <property type="entry name" value="DNA/RNA_pol_sf"/>
</dbReference>
<dbReference type="Gene3D" id="1.10.150.20">
    <property type="entry name" value="5' to 3' exonuclease, C-terminal subdomain"/>
    <property type="match status" value="1"/>
</dbReference>
<sequence length="426" mass="47123">MFALVDCNNFYVSCERVFNPGLQNRPVVVLSNNDGCFIARSEEAKAIGLAMGDPAYKNRELLRQHNVAVYSANFPLYGDMSARVMKTLETLAPDLEIYSIDECFLDLGGFGKFNLADYAAATRKTVHRNTGIPVSIGIGATKTIAKAANRMAKKNLSLGGVCILSTAAATREALGAMAVEHIWGIGSQYAALLHKQHIHTALDFADAPTHWVQKHLHITGARVQQELNGHSCLPLELVRSRKQSICTSRSFGSLVSSYEEIGYAIAHFTSTCAFKLRREGSRASLLTVFLYTSPFIEKENRYRGTRTFALPFPSNNTLELQKAAQLLLASIYRSGYGYKKAGVLVSGITDEKGAAMTTLSLFDNDPLPRNQKRDMKLMETLDAINSRFGQGTLRTASDTNSGWKQRQEKLSPHYTTRWNDIIEIHA</sequence>
<keyword evidence="5" id="KW-0742">SOS response</keyword>
<dbReference type="STRING" id="290317.Cpha266_1031"/>
<evidence type="ECO:0000256" key="2">
    <source>
        <dbReference type="ARBA" id="ARBA00022763"/>
    </source>
</evidence>
<accession>A1BFA1</accession>
<protein>
    <submittedName>
        <fullName evidence="7">DNA-directed DNA polymerase</fullName>
        <ecNumber evidence="7">2.7.7.7</ecNumber>
    </submittedName>
</protein>
<dbReference type="EC" id="2.7.7.7" evidence="7"/>
<dbReference type="Pfam" id="PF13438">
    <property type="entry name" value="DUF4113"/>
    <property type="match status" value="1"/>
</dbReference>
<dbReference type="GO" id="GO:0005829">
    <property type="term" value="C:cytosol"/>
    <property type="evidence" value="ECO:0007669"/>
    <property type="project" value="TreeGrafter"/>
</dbReference>
<dbReference type="Gene3D" id="3.30.1490.100">
    <property type="entry name" value="DNA polymerase, Y-family, little finger domain"/>
    <property type="match status" value="1"/>
</dbReference>
<dbReference type="GO" id="GO:0003684">
    <property type="term" value="F:damaged DNA binding"/>
    <property type="evidence" value="ECO:0007669"/>
    <property type="project" value="InterPro"/>
</dbReference>
<dbReference type="Gene3D" id="3.40.1170.60">
    <property type="match status" value="1"/>
</dbReference>
<evidence type="ECO:0000256" key="4">
    <source>
        <dbReference type="ARBA" id="ARBA00023204"/>
    </source>
</evidence>
<dbReference type="SUPFAM" id="SSF100879">
    <property type="entry name" value="Lesion bypass DNA polymerase (Y-family), little finger domain"/>
    <property type="match status" value="1"/>
</dbReference>
<dbReference type="HOGENOM" id="CLU_012348_3_0_10"/>
<keyword evidence="3" id="KW-0741">SOS mutagenesis</keyword>
<dbReference type="InterPro" id="IPR017961">
    <property type="entry name" value="DNA_pol_Y-fam_little_finger"/>
</dbReference>
<dbReference type="PANTHER" id="PTHR11076:SF34">
    <property type="entry name" value="PROTEIN UMUC"/>
    <property type="match status" value="1"/>
</dbReference>
<keyword evidence="4" id="KW-0234">DNA repair</keyword>
<evidence type="ECO:0000313" key="7">
    <source>
        <dbReference type="EMBL" id="ABL65078.1"/>
    </source>
</evidence>
<reference evidence="7 8" key="1">
    <citation type="submission" date="2006-12" db="EMBL/GenBank/DDBJ databases">
        <title>Complete sequence of Chlorobium phaeobacteroides DSM 266.</title>
        <authorList>
            <consortium name="US DOE Joint Genome Institute"/>
            <person name="Copeland A."/>
            <person name="Lucas S."/>
            <person name="Lapidus A."/>
            <person name="Barry K."/>
            <person name="Detter J.C."/>
            <person name="Glavina del Rio T."/>
            <person name="Hammon N."/>
            <person name="Israni S."/>
            <person name="Pitluck S."/>
            <person name="Goltsman E."/>
            <person name="Schmutz J."/>
            <person name="Larimer F."/>
            <person name="Land M."/>
            <person name="Hauser L."/>
            <person name="Mikhailova N."/>
            <person name="Li T."/>
            <person name="Overmann J."/>
            <person name="Bryant D.A."/>
            <person name="Richardson P."/>
        </authorList>
    </citation>
    <scope>NUCLEOTIDE SEQUENCE [LARGE SCALE GENOMIC DNA]</scope>
    <source>
        <strain evidence="7 8">DSM 266</strain>
    </source>
</reference>
<dbReference type="InterPro" id="IPR036775">
    <property type="entry name" value="DNA_pol_Y-fam_lit_finger_sf"/>
</dbReference>
<dbReference type="CDD" id="cd01700">
    <property type="entry name" value="PolY_Pol_V_umuC"/>
    <property type="match status" value="1"/>
</dbReference>
<name>A1BFA1_CHLPD</name>
<dbReference type="KEGG" id="cph:Cpha266_1031"/>
<dbReference type="GO" id="GO:0006281">
    <property type="term" value="P:DNA repair"/>
    <property type="evidence" value="ECO:0007669"/>
    <property type="project" value="UniProtKB-KW"/>
</dbReference>
<comment type="similarity">
    <text evidence="1">Belongs to the DNA polymerase type-Y family.</text>
</comment>
<evidence type="ECO:0000256" key="1">
    <source>
        <dbReference type="ARBA" id="ARBA00010945"/>
    </source>
</evidence>
<keyword evidence="2" id="KW-0227">DNA damage</keyword>
<evidence type="ECO:0000256" key="3">
    <source>
        <dbReference type="ARBA" id="ARBA00023199"/>
    </source>
</evidence>
<evidence type="ECO:0000256" key="5">
    <source>
        <dbReference type="ARBA" id="ARBA00023236"/>
    </source>
</evidence>
<evidence type="ECO:0000313" key="8">
    <source>
        <dbReference type="Proteomes" id="UP000008701"/>
    </source>
</evidence>
<keyword evidence="7" id="KW-0239">DNA-directed DNA polymerase</keyword>
<dbReference type="eggNOG" id="COG0389">
    <property type="taxonomic scope" value="Bacteria"/>
</dbReference>
<dbReference type="Pfam" id="PF00817">
    <property type="entry name" value="IMS"/>
    <property type="match status" value="1"/>
</dbReference>
<dbReference type="Proteomes" id="UP000008701">
    <property type="component" value="Chromosome"/>
</dbReference>
<dbReference type="SUPFAM" id="SSF56672">
    <property type="entry name" value="DNA/RNA polymerases"/>
    <property type="match status" value="1"/>
</dbReference>
<keyword evidence="8" id="KW-1185">Reference proteome</keyword>
<dbReference type="RefSeq" id="WP_011744905.1">
    <property type="nucleotide sequence ID" value="NC_008639.1"/>
</dbReference>
<proteinExistence type="inferred from homology"/>
<dbReference type="PANTHER" id="PTHR11076">
    <property type="entry name" value="DNA REPAIR POLYMERASE UMUC / TRANSFERASE FAMILY MEMBER"/>
    <property type="match status" value="1"/>
</dbReference>
<dbReference type="OrthoDB" id="9808813at2"/>
<dbReference type="GO" id="GO:0009432">
    <property type="term" value="P:SOS response"/>
    <property type="evidence" value="ECO:0007669"/>
    <property type="project" value="UniProtKB-KW"/>
</dbReference>
<evidence type="ECO:0000259" key="6">
    <source>
        <dbReference type="PROSITE" id="PS50173"/>
    </source>
</evidence>
<keyword evidence="7" id="KW-0808">Transferase</keyword>
<gene>
    <name evidence="7" type="ordered locus">Cpha266_1031</name>
</gene>
<dbReference type="GO" id="GO:0042276">
    <property type="term" value="P:error-prone translesion synthesis"/>
    <property type="evidence" value="ECO:0007669"/>
    <property type="project" value="TreeGrafter"/>
</dbReference>
<feature type="domain" description="UmuC" evidence="6">
    <location>
        <begin position="2"/>
        <end position="186"/>
    </location>
</feature>
<dbReference type="InterPro" id="IPR050116">
    <property type="entry name" value="DNA_polymerase-Y"/>
</dbReference>
<dbReference type="InterPro" id="IPR043128">
    <property type="entry name" value="Rev_trsase/Diguanyl_cyclase"/>
</dbReference>
<dbReference type="GO" id="GO:0003887">
    <property type="term" value="F:DNA-directed DNA polymerase activity"/>
    <property type="evidence" value="ECO:0007669"/>
    <property type="project" value="UniProtKB-KW"/>
</dbReference>
<dbReference type="InterPro" id="IPR025188">
    <property type="entry name" value="DUF4113"/>
</dbReference>
<dbReference type="AlphaFoldDB" id="A1BFA1"/>
<dbReference type="PROSITE" id="PS50173">
    <property type="entry name" value="UMUC"/>
    <property type="match status" value="1"/>
</dbReference>